<dbReference type="PANTHER" id="PTHR43721">
    <property type="entry name" value="ELONGATION FACTOR TU-RELATED"/>
    <property type="match status" value="1"/>
</dbReference>
<dbReference type="InterPro" id="IPR009000">
    <property type="entry name" value="Transl_B-barrel_sf"/>
</dbReference>
<dbReference type="Gene3D" id="2.40.30.10">
    <property type="entry name" value="Translation factors"/>
    <property type="match status" value="1"/>
</dbReference>
<feature type="domain" description="Translation elongation factor EFTu-like" evidence="1">
    <location>
        <begin position="159"/>
        <end position="225"/>
    </location>
</feature>
<gene>
    <name evidence="2" type="ORF">KHC33_16185</name>
</gene>
<dbReference type="Pfam" id="PF03144">
    <property type="entry name" value="GTP_EFTU_D2"/>
    <property type="match status" value="1"/>
</dbReference>
<accession>A0A8E7B1V9</accession>
<evidence type="ECO:0000259" key="1">
    <source>
        <dbReference type="Pfam" id="PF03144"/>
    </source>
</evidence>
<dbReference type="Proteomes" id="UP000680656">
    <property type="component" value="Chromosome"/>
</dbReference>
<keyword evidence="2" id="KW-0648">Protein biosynthesis</keyword>
<dbReference type="Gene3D" id="3.40.50.300">
    <property type="entry name" value="P-loop containing nucleotide triphosphate hydrolases"/>
    <property type="match status" value="1"/>
</dbReference>
<keyword evidence="2" id="KW-0251">Elongation factor</keyword>
<reference evidence="2 3" key="1">
    <citation type="submission" date="2021-05" db="EMBL/GenBank/DDBJ databases">
        <title>A novel Methanospirillum isolate from a pyrite-forming mixed culture.</title>
        <authorList>
            <person name="Bunk B."/>
            <person name="Sproer C."/>
            <person name="Spring S."/>
            <person name="Pester M."/>
        </authorList>
    </citation>
    <scope>NUCLEOTIDE SEQUENCE [LARGE SCALE GENOMIC DNA]</scope>
    <source>
        <strain evidence="2 3">J.3.6.1-F.2.7.3</strain>
    </source>
</reference>
<dbReference type="GO" id="GO:0005525">
    <property type="term" value="F:GTP binding"/>
    <property type="evidence" value="ECO:0007669"/>
    <property type="project" value="InterPro"/>
</dbReference>
<evidence type="ECO:0000313" key="2">
    <source>
        <dbReference type="EMBL" id="QVV88821.1"/>
    </source>
</evidence>
<dbReference type="GO" id="GO:0003746">
    <property type="term" value="F:translation elongation factor activity"/>
    <property type="evidence" value="ECO:0007669"/>
    <property type="project" value="UniProtKB-KW"/>
</dbReference>
<name>A0A8E7B1V9_9EURY</name>
<dbReference type="GeneID" id="65098755"/>
<dbReference type="InterPro" id="IPR004161">
    <property type="entry name" value="EFTu-like_2"/>
</dbReference>
<dbReference type="KEGG" id="mrtj:KHC33_16185"/>
<dbReference type="EMBL" id="CP075546">
    <property type="protein sequence ID" value="QVV88821.1"/>
    <property type="molecule type" value="Genomic_DNA"/>
</dbReference>
<dbReference type="RefSeq" id="WP_214419624.1">
    <property type="nucleotide sequence ID" value="NZ_CP075546.1"/>
</dbReference>
<dbReference type="InterPro" id="IPR050055">
    <property type="entry name" value="EF-Tu_GTPase"/>
</dbReference>
<evidence type="ECO:0000313" key="3">
    <source>
        <dbReference type="Proteomes" id="UP000680656"/>
    </source>
</evidence>
<dbReference type="AlphaFoldDB" id="A0A8E7B1V9"/>
<sequence length="319" mass="35411">MPNLNIAFLGPEDLVKELGKKGTSTDITFYNLKKGDNTLTVIEPSRYPEKLSSLFYTVSLADLAILVIDALSAKLGEIILMLNAARISDGAIILRNYIDKGQIAPLIKGTVLENYEDLPDDPVILREWLWAKTAEKKPARSSEKGSVPIDHHFNVKGIGTVILGCVYEGAIHRHDQLTVHPLGKTAQIRSIQMHDDDAEEADAGDRVGLALKGIESDDLDRGFVLSADSRIISSLKISGTADIIPYWPQPLKEQMVLYAGHWMQFIPCRVTSVHDDGDFRKPVLTLEFERELIYLPGSVIILHYLESEKLRIVGTITIS</sequence>
<organism evidence="2 3">
    <name type="scientific">Methanospirillum purgamenti</name>
    <dbReference type="NCBI Taxonomy" id="2834276"/>
    <lineage>
        <taxon>Archaea</taxon>
        <taxon>Methanobacteriati</taxon>
        <taxon>Methanobacteriota</taxon>
        <taxon>Stenosarchaea group</taxon>
        <taxon>Methanomicrobia</taxon>
        <taxon>Methanomicrobiales</taxon>
        <taxon>Methanospirillaceae</taxon>
        <taxon>Methanospirillum</taxon>
    </lineage>
</organism>
<protein>
    <submittedName>
        <fullName evidence="2">Elongation factor Tu</fullName>
    </submittedName>
</protein>
<keyword evidence="3" id="KW-1185">Reference proteome</keyword>
<proteinExistence type="predicted"/>
<dbReference type="CDD" id="cd03696">
    <property type="entry name" value="SelB_II"/>
    <property type="match status" value="1"/>
</dbReference>
<dbReference type="SUPFAM" id="SSF50447">
    <property type="entry name" value="Translation proteins"/>
    <property type="match status" value="1"/>
</dbReference>
<dbReference type="InterPro" id="IPR027417">
    <property type="entry name" value="P-loop_NTPase"/>
</dbReference>
<dbReference type="PANTHER" id="PTHR43721:SF11">
    <property type="entry name" value="SELENOCYSTEINE-SPECIFIC ELONGATION FACTOR"/>
    <property type="match status" value="1"/>
</dbReference>
<dbReference type="GO" id="GO:0001514">
    <property type="term" value="P:selenocysteine incorporation"/>
    <property type="evidence" value="ECO:0007669"/>
    <property type="project" value="TreeGrafter"/>
</dbReference>